<evidence type="ECO:0000313" key="2">
    <source>
        <dbReference type="EMBL" id="RVT88346.1"/>
    </source>
</evidence>
<evidence type="ECO:0000256" key="1">
    <source>
        <dbReference type="SAM" id="MobiDB-lite"/>
    </source>
</evidence>
<proteinExistence type="predicted"/>
<evidence type="ECO:0000313" key="3">
    <source>
        <dbReference type="Proteomes" id="UP000288587"/>
    </source>
</evidence>
<comment type="caution">
    <text evidence="2">The sequence shown here is derived from an EMBL/GenBank/DDBJ whole genome shotgun (WGS) entry which is preliminary data.</text>
</comment>
<sequence length="250" mass="28178">MKTTVVASPAFELTAELTPNRAGINLTLSTRIPVANHPVAIPKLQVNLTPSELTELAAWFQEAVDRFAPDQDEGEATGTEDRETSSFDWFEVDEGDTLTPRGHKDPETRGDLMDIQIPEDLDNVTLLRILDSNTPISDWAAKQVVEAAEYFLEEMRSLERKLTPAERERVQAAHDQIEGHGDSWRDWVRYMPTSEGDTLVSALQNWLNEGPDTEEWAHFPDHTTGQRIAYRYFDNMPVSDLDALGVITVE</sequence>
<accession>A0A437LSH2</accession>
<name>A0A437LSH2_9BURK</name>
<protein>
    <submittedName>
        <fullName evidence="2">Uncharacterized protein</fullName>
    </submittedName>
</protein>
<organism evidence="2 3">
    <name type="scientific">Inhella crocodyli</name>
    <dbReference type="NCBI Taxonomy" id="2499851"/>
    <lineage>
        <taxon>Bacteria</taxon>
        <taxon>Pseudomonadati</taxon>
        <taxon>Pseudomonadota</taxon>
        <taxon>Betaproteobacteria</taxon>
        <taxon>Burkholderiales</taxon>
        <taxon>Sphaerotilaceae</taxon>
        <taxon>Inhella</taxon>
    </lineage>
</organism>
<dbReference type="EMBL" id="SACM01000001">
    <property type="protein sequence ID" value="RVT88346.1"/>
    <property type="molecule type" value="Genomic_DNA"/>
</dbReference>
<dbReference type="AlphaFoldDB" id="A0A437LSH2"/>
<dbReference type="Proteomes" id="UP000288587">
    <property type="component" value="Unassembled WGS sequence"/>
</dbReference>
<gene>
    <name evidence="2" type="ORF">EOD73_05005</name>
</gene>
<reference evidence="2 3" key="1">
    <citation type="submission" date="2019-01" db="EMBL/GenBank/DDBJ databases">
        <authorList>
            <person name="Chen W.-M."/>
        </authorList>
    </citation>
    <scope>NUCLEOTIDE SEQUENCE [LARGE SCALE GENOMIC DNA]</scope>
    <source>
        <strain evidence="2 3">CCP-18</strain>
    </source>
</reference>
<dbReference type="RefSeq" id="WP_127681430.1">
    <property type="nucleotide sequence ID" value="NZ_SACM01000001.1"/>
</dbReference>
<feature type="region of interest" description="Disordered" evidence="1">
    <location>
        <begin position="70"/>
        <end position="110"/>
    </location>
</feature>
<keyword evidence="3" id="KW-1185">Reference proteome</keyword>